<proteinExistence type="inferred from homology"/>
<evidence type="ECO:0000313" key="5">
    <source>
        <dbReference type="Proteomes" id="UP000244910"/>
    </source>
</evidence>
<dbReference type="Pfam" id="PF00561">
    <property type="entry name" value="Abhydrolase_1"/>
    <property type="match status" value="1"/>
</dbReference>
<evidence type="ECO:0000313" key="4">
    <source>
        <dbReference type="EMBL" id="AWI06803.1"/>
    </source>
</evidence>
<dbReference type="GO" id="GO:0004177">
    <property type="term" value="F:aminopeptidase activity"/>
    <property type="evidence" value="ECO:0007669"/>
    <property type="project" value="UniProtKB-EC"/>
</dbReference>
<dbReference type="RefSeq" id="WP_032077182.1">
    <property type="nucleotide sequence ID" value="NZ_CP020953.1"/>
</dbReference>
<protein>
    <submittedName>
        <fullName evidence="4">Proline iminopeptidase</fullName>
    </submittedName>
</protein>
<reference evidence="5" key="1">
    <citation type="submission" date="2017-04" db="EMBL/GenBank/DDBJ databases">
        <authorList>
            <person name="Song Y."/>
            <person name="Cho B.-K."/>
        </authorList>
    </citation>
    <scope>NUCLEOTIDE SEQUENCE [LARGE SCALE GENOMIC DNA]</scope>
    <source>
        <strain evidence="5">SL1</strain>
    </source>
</reference>
<sequence length="305" mass="35447">MGEYYKIREKNIYTEVLGEDSSPVLLFIHGGPGGIGTADFIKYQGHRLSKKFKIVAPDQRGVWRSQEILEEEHISLEDIIEDFEELRKKLHINKWSLLSHSFGGYLAVLYANLYPDSIECMIYECPSFDFSLSERSMLNSAAKELIKLGSEVLGKGYFKALKEITDYKEVHKLLMKALDELGQNCNNIMWFGKDKQIIEKIAISTKDAGNLWRKSTNTRIKLMKDWRVYNDVFNELSNVNKPSLLIKGKHDTITCNIQIEEFRNRVRDKQVVTFDFSGHYVRIEEPDKYCEVITNYVYNNTQESI</sequence>
<accession>A0A2U8DVK8</accession>
<dbReference type="AlphaFoldDB" id="A0A2U8DVK8"/>
<gene>
    <name evidence="4" type="ORF">B9W14_20645</name>
</gene>
<dbReference type="InterPro" id="IPR002410">
    <property type="entry name" value="Peptidase_S33"/>
</dbReference>
<dbReference type="OrthoDB" id="53505at2"/>
<evidence type="ECO:0000256" key="2">
    <source>
        <dbReference type="ARBA" id="ARBA00022801"/>
    </source>
</evidence>
<dbReference type="Proteomes" id="UP000244910">
    <property type="component" value="Chromosome"/>
</dbReference>
<dbReference type="InterPro" id="IPR000073">
    <property type="entry name" value="AB_hydrolase_1"/>
</dbReference>
<comment type="similarity">
    <text evidence="1">Belongs to the peptidase S33 family.</text>
</comment>
<dbReference type="InterPro" id="IPR050266">
    <property type="entry name" value="AB_hydrolase_sf"/>
</dbReference>
<feature type="domain" description="AB hydrolase-1" evidence="3">
    <location>
        <begin position="23"/>
        <end position="286"/>
    </location>
</feature>
<dbReference type="InterPro" id="IPR029058">
    <property type="entry name" value="AB_hydrolase_fold"/>
</dbReference>
<dbReference type="PRINTS" id="PR00793">
    <property type="entry name" value="PROAMNOPTASE"/>
</dbReference>
<name>A0A2U8DVK8_9CLOT</name>
<dbReference type="PANTHER" id="PTHR43798">
    <property type="entry name" value="MONOACYLGLYCEROL LIPASE"/>
    <property type="match status" value="1"/>
</dbReference>
<dbReference type="GO" id="GO:0006508">
    <property type="term" value="P:proteolysis"/>
    <property type="evidence" value="ECO:0007669"/>
    <property type="project" value="InterPro"/>
</dbReference>
<keyword evidence="2" id="KW-0378">Hydrolase</keyword>
<dbReference type="GO" id="GO:0016020">
    <property type="term" value="C:membrane"/>
    <property type="evidence" value="ECO:0007669"/>
    <property type="project" value="TreeGrafter"/>
</dbReference>
<keyword evidence="5" id="KW-1185">Reference proteome</keyword>
<dbReference type="PANTHER" id="PTHR43798:SF33">
    <property type="entry name" value="HYDROLASE, PUTATIVE (AFU_ORTHOLOGUE AFUA_2G14860)-RELATED"/>
    <property type="match status" value="1"/>
</dbReference>
<dbReference type="KEGG" id="cdrk:B9W14_20645"/>
<dbReference type="SUPFAM" id="SSF53474">
    <property type="entry name" value="alpha/beta-Hydrolases"/>
    <property type="match status" value="1"/>
</dbReference>
<evidence type="ECO:0000256" key="1">
    <source>
        <dbReference type="ARBA" id="ARBA00010088"/>
    </source>
</evidence>
<evidence type="ECO:0000259" key="3">
    <source>
        <dbReference type="Pfam" id="PF00561"/>
    </source>
</evidence>
<organism evidence="4 5">
    <name type="scientific">Clostridium drakei</name>
    <dbReference type="NCBI Taxonomy" id="332101"/>
    <lineage>
        <taxon>Bacteria</taxon>
        <taxon>Bacillati</taxon>
        <taxon>Bacillota</taxon>
        <taxon>Clostridia</taxon>
        <taxon>Eubacteriales</taxon>
        <taxon>Clostridiaceae</taxon>
        <taxon>Clostridium</taxon>
    </lineage>
</organism>
<dbReference type="Gene3D" id="3.40.50.1820">
    <property type="entry name" value="alpha/beta hydrolase"/>
    <property type="match status" value="1"/>
</dbReference>
<dbReference type="EMBL" id="CP020953">
    <property type="protein sequence ID" value="AWI06803.1"/>
    <property type="molecule type" value="Genomic_DNA"/>
</dbReference>